<protein>
    <submittedName>
        <fullName evidence="2">Uncharacterized protein</fullName>
    </submittedName>
</protein>
<proteinExistence type="predicted"/>
<keyword evidence="1" id="KW-0472">Membrane</keyword>
<name>A0A195F7T5_9HYME</name>
<sequence>MSVRVQLQVIAEHRNMLIMSMMRNNIPSATASHRSHSGCTLPSSCNYAREAIRGQRKKKIVHAFLTWLHTFHVTTAYQNQLQRKADATRISAVVILTIFIDLFIVLLIGLPRFSPGWRTKTLVPASSTPSSLLTLCPLVEEPPFISSSLSPSHIGVPQLPRHMLMGNRSPDEFYLCTQRCRIGNAPLNYRQTGTWKTMWHPLYRSYIKGLPFVVYKLHAGIELVEREAVLDSNPVRSCKLNVQRNSVSDSKLSRRNRD</sequence>
<keyword evidence="1" id="KW-0812">Transmembrane</keyword>
<dbReference type="AlphaFoldDB" id="A0A195F7T5"/>
<feature type="transmembrane region" description="Helical" evidence="1">
    <location>
        <begin position="90"/>
        <end position="110"/>
    </location>
</feature>
<keyword evidence="1" id="KW-1133">Transmembrane helix</keyword>
<reference evidence="2 3" key="1">
    <citation type="submission" date="2016-03" db="EMBL/GenBank/DDBJ databases">
        <title>Trachymyrmex septentrionalis WGS genome.</title>
        <authorList>
            <person name="Nygaard S."/>
            <person name="Hu H."/>
            <person name="Boomsma J."/>
            <person name="Zhang G."/>
        </authorList>
    </citation>
    <scope>NUCLEOTIDE SEQUENCE [LARGE SCALE GENOMIC DNA]</scope>
    <source>
        <strain evidence="2">Tsep2-gDNA-1</strain>
        <tissue evidence="2">Whole body</tissue>
    </source>
</reference>
<gene>
    <name evidence="2" type="ORF">ALC56_09547</name>
</gene>
<organism evidence="2 3">
    <name type="scientific">Trachymyrmex septentrionalis</name>
    <dbReference type="NCBI Taxonomy" id="34720"/>
    <lineage>
        <taxon>Eukaryota</taxon>
        <taxon>Metazoa</taxon>
        <taxon>Ecdysozoa</taxon>
        <taxon>Arthropoda</taxon>
        <taxon>Hexapoda</taxon>
        <taxon>Insecta</taxon>
        <taxon>Pterygota</taxon>
        <taxon>Neoptera</taxon>
        <taxon>Endopterygota</taxon>
        <taxon>Hymenoptera</taxon>
        <taxon>Apocrita</taxon>
        <taxon>Aculeata</taxon>
        <taxon>Formicoidea</taxon>
        <taxon>Formicidae</taxon>
        <taxon>Myrmicinae</taxon>
        <taxon>Trachymyrmex</taxon>
    </lineage>
</organism>
<evidence type="ECO:0000313" key="2">
    <source>
        <dbReference type="EMBL" id="KYN36124.1"/>
    </source>
</evidence>
<dbReference type="EMBL" id="KQ981756">
    <property type="protein sequence ID" value="KYN36124.1"/>
    <property type="molecule type" value="Genomic_DNA"/>
</dbReference>
<accession>A0A195F7T5</accession>
<keyword evidence="3" id="KW-1185">Reference proteome</keyword>
<evidence type="ECO:0000256" key="1">
    <source>
        <dbReference type="SAM" id="Phobius"/>
    </source>
</evidence>
<evidence type="ECO:0000313" key="3">
    <source>
        <dbReference type="Proteomes" id="UP000078541"/>
    </source>
</evidence>
<dbReference type="Proteomes" id="UP000078541">
    <property type="component" value="Unassembled WGS sequence"/>
</dbReference>